<comment type="caution">
    <text evidence="2">The sequence shown here is derived from an EMBL/GenBank/DDBJ whole genome shotgun (WGS) entry which is preliminary data.</text>
</comment>
<dbReference type="Proteomes" id="UP000252086">
    <property type="component" value="Unassembled WGS sequence"/>
</dbReference>
<sequence length="80" mass="9149">MELSQATMTVVMFLLSSVTAGLATFLTFLFKRTAANERALMQHKLDAAEKYAHKNEINDLGLRLESKIEELFKKVYESKH</sequence>
<reference evidence="2 3" key="1">
    <citation type="submission" date="2018-06" db="EMBL/GenBank/DDBJ databases">
        <title>Genomic Encyclopedia of Type Strains, Phase III (KMG-III): the genomes of soil and plant-associated and newly described type strains.</title>
        <authorList>
            <person name="Whitman W."/>
        </authorList>
    </citation>
    <scope>NUCLEOTIDE SEQUENCE [LARGE SCALE GENOMIC DNA]</scope>
    <source>
        <strain evidence="2 3">CECT 7732</strain>
    </source>
</reference>
<evidence type="ECO:0000313" key="3">
    <source>
        <dbReference type="Proteomes" id="UP000252086"/>
    </source>
</evidence>
<keyword evidence="1" id="KW-0472">Membrane</keyword>
<gene>
    <name evidence="2" type="ORF">DFP76_101186</name>
</gene>
<dbReference type="OrthoDB" id="5892503at2"/>
<accession>A0A366D776</accession>
<keyword evidence="1" id="KW-0812">Transmembrane</keyword>
<dbReference type="EMBL" id="QNRF01000001">
    <property type="protein sequence ID" value="RBO85911.1"/>
    <property type="molecule type" value="Genomic_DNA"/>
</dbReference>
<evidence type="ECO:0000256" key="1">
    <source>
        <dbReference type="SAM" id="Phobius"/>
    </source>
</evidence>
<proteinExistence type="predicted"/>
<organism evidence="2 3">
    <name type="scientific">Marinomonas aquiplantarum</name>
    <dbReference type="NCBI Taxonomy" id="491951"/>
    <lineage>
        <taxon>Bacteria</taxon>
        <taxon>Pseudomonadati</taxon>
        <taxon>Pseudomonadota</taxon>
        <taxon>Gammaproteobacteria</taxon>
        <taxon>Oceanospirillales</taxon>
        <taxon>Oceanospirillaceae</taxon>
        <taxon>Marinomonas</taxon>
    </lineage>
</organism>
<feature type="transmembrane region" description="Helical" evidence="1">
    <location>
        <begin position="6"/>
        <end position="30"/>
    </location>
</feature>
<dbReference type="RefSeq" id="WP_113872813.1">
    <property type="nucleotide sequence ID" value="NZ_QNRF01000001.1"/>
</dbReference>
<keyword evidence="3" id="KW-1185">Reference proteome</keyword>
<name>A0A366D776_9GAMM</name>
<protein>
    <submittedName>
        <fullName evidence="2">Uncharacterized protein</fullName>
    </submittedName>
</protein>
<dbReference type="AlphaFoldDB" id="A0A366D776"/>
<evidence type="ECO:0000313" key="2">
    <source>
        <dbReference type="EMBL" id="RBO85911.1"/>
    </source>
</evidence>
<keyword evidence="1" id="KW-1133">Transmembrane helix</keyword>